<name>A0A382JYY8_9ZZZZ</name>
<accession>A0A382JYY8</accession>
<reference evidence="3" key="1">
    <citation type="submission" date="2018-05" db="EMBL/GenBank/DDBJ databases">
        <authorList>
            <person name="Lanie J.A."/>
            <person name="Ng W.-L."/>
            <person name="Kazmierczak K.M."/>
            <person name="Andrzejewski T.M."/>
            <person name="Davidsen T.M."/>
            <person name="Wayne K.J."/>
            <person name="Tettelin H."/>
            <person name="Glass J.I."/>
            <person name="Rusch D."/>
            <person name="Podicherti R."/>
            <person name="Tsui H.-C.T."/>
            <person name="Winkler M.E."/>
        </authorList>
    </citation>
    <scope>NUCLEOTIDE SEQUENCE</scope>
</reference>
<feature type="non-terminal residue" evidence="3">
    <location>
        <position position="238"/>
    </location>
</feature>
<evidence type="ECO:0000313" key="3">
    <source>
        <dbReference type="EMBL" id="SVC15701.1"/>
    </source>
</evidence>
<keyword evidence="1" id="KW-0175">Coiled coil</keyword>
<feature type="coiled-coil region" evidence="1">
    <location>
        <begin position="51"/>
        <end position="134"/>
    </location>
</feature>
<proteinExistence type="predicted"/>
<evidence type="ECO:0000256" key="1">
    <source>
        <dbReference type="SAM" id="Coils"/>
    </source>
</evidence>
<keyword evidence="2" id="KW-0472">Membrane</keyword>
<keyword evidence="2" id="KW-1133">Transmembrane helix</keyword>
<organism evidence="3">
    <name type="scientific">marine metagenome</name>
    <dbReference type="NCBI Taxonomy" id="408172"/>
    <lineage>
        <taxon>unclassified sequences</taxon>
        <taxon>metagenomes</taxon>
        <taxon>ecological metagenomes</taxon>
    </lineage>
</organism>
<keyword evidence="2" id="KW-0812">Transmembrane</keyword>
<protein>
    <submittedName>
        <fullName evidence="3">Uncharacterized protein</fullName>
    </submittedName>
</protein>
<dbReference type="AlphaFoldDB" id="A0A382JYY8"/>
<evidence type="ECO:0000256" key="2">
    <source>
        <dbReference type="SAM" id="Phobius"/>
    </source>
</evidence>
<dbReference type="EMBL" id="UINC01076481">
    <property type="protein sequence ID" value="SVC15701.1"/>
    <property type="molecule type" value="Genomic_DNA"/>
</dbReference>
<feature type="transmembrane region" description="Helical" evidence="2">
    <location>
        <begin position="12"/>
        <end position="32"/>
    </location>
</feature>
<sequence length="238" mass="26779">MAKRREFNVFSLAFLDIMSCGFGAVILIYIIINHGTENTSQELNITLLAQVKLIEERVENEQQDLIVLRNTLTEVDETIVATANDIIELLEMIRELETLIAQASADQSISNESIEELKTELKRLEQEAINLKGSVAGNEQSGSALRSVVGQGDRQYLTGLKIGGQRILILLDASASMLDETIVNIIRRRNLPTEQQLASEKWQRAIRTVEWITANMPQDAQFQVITFTSCKQEFCKHS</sequence>
<gene>
    <name evidence="3" type="ORF">METZ01_LOCUS268555</name>
</gene>